<dbReference type="EMBL" id="CM009750">
    <property type="protein sequence ID" value="PUZ69046.1"/>
    <property type="molecule type" value="Genomic_DNA"/>
</dbReference>
<dbReference type="AlphaFoldDB" id="A0A2T7EMK7"/>
<proteinExistence type="predicted"/>
<feature type="compositionally biased region" description="Low complexity" evidence="1">
    <location>
        <begin position="34"/>
        <end position="57"/>
    </location>
</feature>
<keyword evidence="3" id="KW-1185">Reference proteome</keyword>
<evidence type="ECO:0000313" key="2">
    <source>
        <dbReference type="EMBL" id="PUZ69046.1"/>
    </source>
</evidence>
<organism evidence="2 3">
    <name type="scientific">Panicum hallii var. hallii</name>
    <dbReference type="NCBI Taxonomy" id="1504633"/>
    <lineage>
        <taxon>Eukaryota</taxon>
        <taxon>Viridiplantae</taxon>
        <taxon>Streptophyta</taxon>
        <taxon>Embryophyta</taxon>
        <taxon>Tracheophyta</taxon>
        <taxon>Spermatophyta</taxon>
        <taxon>Magnoliopsida</taxon>
        <taxon>Liliopsida</taxon>
        <taxon>Poales</taxon>
        <taxon>Poaceae</taxon>
        <taxon>PACMAD clade</taxon>
        <taxon>Panicoideae</taxon>
        <taxon>Panicodae</taxon>
        <taxon>Paniceae</taxon>
        <taxon>Panicinae</taxon>
        <taxon>Panicum</taxon>
        <taxon>Panicum sect. Panicum</taxon>
    </lineage>
</organism>
<feature type="compositionally biased region" description="Low complexity" evidence="1">
    <location>
        <begin position="109"/>
        <end position="122"/>
    </location>
</feature>
<dbReference type="Gramene" id="PUZ69046">
    <property type="protein sequence ID" value="PUZ69046"/>
    <property type="gene ID" value="GQ55_2G077500"/>
</dbReference>
<reference evidence="2 3" key="1">
    <citation type="submission" date="2018-04" db="EMBL/GenBank/DDBJ databases">
        <title>WGS assembly of Panicum hallii var. hallii HAL2.</title>
        <authorList>
            <person name="Lovell J."/>
            <person name="Jenkins J."/>
            <person name="Lowry D."/>
            <person name="Mamidi S."/>
            <person name="Sreedasyam A."/>
            <person name="Weng X."/>
            <person name="Barry K."/>
            <person name="Bonette J."/>
            <person name="Campitelli B."/>
            <person name="Daum C."/>
            <person name="Gordon S."/>
            <person name="Gould B."/>
            <person name="Lipzen A."/>
            <person name="MacQueen A."/>
            <person name="Palacio-Mejia J."/>
            <person name="Plott C."/>
            <person name="Shakirov E."/>
            <person name="Shu S."/>
            <person name="Yoshinaga Y."/>
            <person name="Zane M."/>
            <person name="Rokhsar D."/>
            <person name="Grimwood J."/>
            <person name="Schmutz J."/>
            <person name="Juenger T."/>
        </authorList>
    </citation>
    <scope>NUCLEOTIDE SEQUENCE [LARGE SCALE GENOMIC DNA]</scope>
    <source>
        <strain evidence="3">cv. HAL2</strain>
    </source>
</reference>
<evidence type="ECO:0000256" key="1">
    <source>
        <dbReference type="SAM" id="MobiDB-lite"/>
    </source>
</evidence>
<feature type="region of interest" description="Disordered" evidence="1">
    <location>
        <begin position="24"/>
        <end position="66"/>
    </location>
</feature>
<protein>
    <submittedName>
        <fullName evidence="2">Uncharacterized protein</fullName>
    </submittedName>
</protein>
<name>A0A2T7EMK7_9POAL</name>
<feature type="region of interest" description="Disordered" evidence="1">
    <location>
        <begin position="81"/>
        <end position="159"/>
    </location>
</feature>
<accession>A0A2T7EMK7</accession>
<gene>
    <name evidence="2" type="ORF">GQ55_2G077500</name>
</gene>
<feature type="compositionally biased region" description="Low complexity" evidence="1">
    <location>
        <begin position="131"/>
        <end position="141"/>
    </location>
</feature>
<sequence>MRPDEVVVAVTIREIASLITPGPAMVVDGRSRSPGRGTAAAPSPAPPAATLSPAGSPCRRARGTPRTCACPRRCRFGVRASARRAPAPRPASSAGARRRPGTRRPPAAPAGRPGAPGTAPRTRGSRRGRPRGSPAPCRGCPQACRRRGRGRGRGRDEVVGGVAGRVGRVEASVKDGDGETARVEEAGELEHGVDVALEREREEQHAAAAVAGGRVS</sequence>
<evidence type="ECO:0000313" key="3">
    <source>
        <dbReference type="Proteomes" id="UP000244336"/>
    </source>
</evidence>
<feature type="compositionally biased region" description="Low complexity" evidence="1">
    <location>
        <begin position="81"/>
        <end position="95"/>
    </location>
</feature>
<dbReference type="Proteomes" id="UP000244336">
    <property type="component" value="Chromosome 2"/>
</dbReference>